<gene>
    <name evidence="2" type="ORF">D9K79_08065</name>
    <name evidence="1" type="ORF">D9K80_12665</name>
</gene>
<evidence type="ECO:0000313" key="4">
    <source>
        <dbReference type="Proteomes" id="UP000273105"/>
    </source>
</evidence>
<keyword evidence="4" id="KW-1185">Reference proteome</keyword>
<organism evidence="1 3">
    <name type="scientific">Acinetobacter cumulans</name>
    <dbReference type="NCBI Taxonomy" id="2136182"/>
    <lineage>
        <taxon>Bacteria</taxon>
        <taxon>Pseudomonadati</taxon>
        <taxon>Pseudomonadota</taxon>
        <taxon>Gammaproteobacteria</taxon>
        <taxon>Moraxellales</taxon>
        <taxon>Moraxellaceae</taxon>
        <taxon>Acinetobacter</taxon>
    </lineage>
</organism>
<sequence>MTTSISPSNKTRSKKLPGGRVRCTVYLPKSEVDCLDQQAEKTDSSRSSLIAQIYYQGKTSNTK</sequence>
<reference evidence="3 4" key="1">
    <citation type="submission" date="2018-09" db="EMBL/GenBank/DDBJ databases">
        <title>The draft genome of Acinetobacter sp. strains.</title>
        <authorList>
            <person name="Qin J."/>
            <person name="Feng Y."/>
            <person name="Zong Z."/>
        </authorList>
    </citation>
    <scope>NUCLEOTIDE SEQUENCE [LARGE SCALE GENOMIC DNA]</scope>
    <source>
        <strain evidence="2 4">WCHAc060001</strain>
        <strain evidence="1 3">WCHAc060003</strain>
    </source>
</reference>
<comment type="caution">
    <text evidence="1">The sequence shown here is derived from an EMBL/GenBank/DDBJ whole genome shotgun (WGS) entry which is preliminary data.</text>
</comment>
<protein>
    <submittedName>
        <fullName evidence="1">CopG family transcriptional regulator</fullName>
    </submittedName>
</protein>
<dbReference type="AlphaFoldDB" id="A0A498D282"/>
<dbReference type="Proteomes" id="UP000273105">
    <property type="component" value="Unassembled WGS sequence"/>
</dbReference>
<accession>A0A498D282</accession>
<evidence type="ECO:0000313" key="2">
    <source>
        <dbReference type="EMBL" id="RLL46397.1"/>
    </source>
</evidence>
<evidence type="ECO:0000313" key="1">
    <source>
        <dbReference type="EMBL" id="RLL33759.1"/>
    </source>
</evidence>
<dbReference type="EMBL" id="RCHD01000031">
    <property type="protein sequence ID" value="RLL33759.1"/>
    <property type="molecule type" value="Genomic_DNA"/>
</dbReference>
<evidence type="ECO:0000313" key="3">
    <source>
        <dbReference type="Proteomes" id="UP000267166"/>
    </source>
</evidence>
<name>A0A498D282_9GAMM</name>
<dbReference type="Proteomes" id="UP000267166">
    <property type="component" value="Unassembled WGS sequence"/>
</dbReference>
<dbReference type="RefSeq" id="WP_121531991.1">
    <property type="nucleotide sequence ID" value="NZ_RCHD01000031.1"/>
</dbReference>
<proteinExistence type="predicted"/>
<dbReference type="EMBL" id="RCHE01000015">
    <property type="protein sequence ID" value="RLL46397.1"/>
    <property type="molecule type" value="Genomic_DNA"/>
</dbReference>